<organism evidence="3 4">
    <name type="scientific">Aureimonas glaciei</name>
    <dbReference type="NCBI Taxonomy" id="1776957"/>
    <lineage>
        <taxon>Bacteria</taxon>
        <taxon>Pseudomonadati</taxon>
        <taxon>Pseudomonadota</taxon>
        <taxon>Alphaproteobacteria</taxon>
        <taxon>Hyphomicrobiales</taxon>
        <taxon>Aurantimonadaceae</taxon>
        <taxon>Aureimonas</taxon>
    </lineage>
</organism>
<sequence length="189" mass="19973">MFRPSVAALAASLLFAPAAFAQSQSDSSVPTIPESQIEPRTVATTYEFVATASSGNAFEIEAATLALQKAAMPEVKALAQKMLDDHTAAQEELLAVGKSANTDIAKPAPDGEQQGLLDKLGSTDPAGFDAMYLDSQIFAHQRALALFKGYAEGSEPLNQYAAKTLPTLQMHYQMVLDLSAKLPGEAAVQ</sequence>
<dbReference type="EMBL" id="BMJJ01000017">
    <property type="protein sequence ID" value="GGD40917.1"/>
    <property type="molecule type" value="Genomic_DNA"/>
</dbReference>
<protein>
    <submittedName>
        <fullName evidence="3">Membrane protein</fullName>
    </submittedName>
</protein>
<keyword evidence="1" id="KW-0732">Signal</keyword>
<keyword evidence="4" id="KW-1185">Reference proteome</keyword>
<evidence type="ECO:0000313" key="3">
    <source>
        <dbReference type="EMBL" id="GGD40917.1"/>
    </source>
</evidence>
<evidence type="ECO:0000313" key="4">
    <source>
        <dbReference type="Proteomes" id="UP000613160"/>
    </source>
</evidence>
<feature type="signal peptide" evidence="1">
    <location>
        <begin position="1"/>
        <end position="21"/>
    </location>
</feature>
<reference evidence="3" key="1">
    <citation type="journal article" date="2014" name="Int. J. Syst. Evol. Microbiol.">
        <title>Complete genome sequence of Corynebacterium casei LMG S-19264T (=DSM 44701T), isolated from a smear-ripened cheese.</title>
        <authorList>
            <consortium name="US DOE Joint Genome Institute (JGI-PGF)"/>
            <person name="Walter F."/>
            <person name="Albersmeier A."/>
            <person name="Kalinowski J."/>
            <person name="Ruckert C."/>
        </authorList>
    </citation>
    <scope>NUCLEOTIDE SEQUENCE</scope>
    <source>
        <strain evidence="3">CGMCC 1.15493</strain>
    </source>
</reference>
<evidence type="ECO:0000259" key="2">
    <source>
        <dbReference type="Pfam" id="PF13628"/>
    </source>
</evidence>
<dbReference type="Gene3D" id="1.20.1260.10">
    <property type="match status" value="1"/>
</dbReference>
<dbReference type="InterPro" id="IPR012347">
    <property type="entry name" value="Ferritin-like"/>
</dbReference>
<dbReference type="PANTHER" id="PTHR38593:SF1">
    <property type="entry name" value="BLR2558 PROTEIN"/>
    <property type="match status" value="1"/>
</dbReference>
<gene>
    <name evidence="3" type="ORF">GCM10011335_49560</name>
</gene>
<proteinExistence type="predicted"/>
<feature type="chain" id="PRO_5037573290" evidence="1">
    <location>
        <begin position="22"/>
        <end position="189"/>
    </location>
</feature>
<dbReference type="RefSeq" id="WP_188855116.1">
    <property type="nucleotide sequence ID" value="NZ_BMJJ01000017.1"/>
</dbReference>
<feature type="domain" description="DUF4142" evidence="2">
    <location>
        <begin position="45"/>
        <end position="178"/>
    </location>
</feature>
<accession>A0A916YDX7</accession>
<name>A0A916YDX7_9HYPH</name>
<dbReference type="Pfam" id="PF13628">
    <property type="entry name" value="DUF4142"/>
    <property type="match status" value="1"/>
</dbReference>
<dbReference type="PANTHER" id="PTHR38593">
    <property type="entry name" value="BLR2558 PROTEIN"/>
    <property type="match status" value="1"/>
</dbReference>
<reference evidence="3" key="2">
    <citation type="submission" date="2020-09" db="EMBL/GenBank/DDBJ databases">
        <authorList>
            <person name="Sun Q."/>
            <person name="Zhou Y."/>
        </authorList>
    </citation>
    <scope>NUCLEOTIDE SEQUENCE</scope>
    <source>
        <strain evidence="3">CGMCC 1.15493</strain>
    </source>
</reference>
<dbReference type="InterPro" id="IPR025419">
    <property type="entry name" value="DUF4142"/>
</dbReference>
<dbReference type="AlphaFoldDB" id="A0A916YDX7"/>
<dbReference type="Proteomes" id="UP000613160">
    <property type="component" value="Unassembled WGS sequence"/>
</dbReference>
<evidence type="ECO:0000256" key="1">
    <source>
        <dbReference type="SAM" id="SignalP"/>
    </source>
</evidence>
<comment type="caution">
    <text evidence="3">The sequence shown here is derived from an EMBL/GenBank/DDBJ whole genome shotgun (WGS) entry which is preliminary data.</text>
</comment>